<dbReference type="Pfam" id="PF03770">
    <property type="entry name" value="IPK"/>
    <property type="match status" value="1"/>
</dbReference>
<dbReference type="EMBL" id="UYRT01032069">
    <property type="protein sequence ID" value="VDK74386.1"/>
    <property type="molecule type" value="Genomic_DNA"/>
</dbReference>
<reference evidence="5 6" key="2">
    <citation type="submission" date="2018-11" db="EMBL/GenBank/DDBJ databases">
        <authorList>
            <consortium name="Pathogen Informatics"/>
        </authorList>
    </citation>
    <scope>NUCLEOTIDE SEQUENCE [LARGE SCALE GENOMIC DNA]</scope>
</reference>
<evidence type="ECO:0000313" key="6">
    <source>
        <dbReference type="Proteomes" id="UP000271098"/>
    </source>
</evidence>
<dbReference type="Proteomes" id="UP000271098">
    <property type="component" value="Unassembled WGS sequence"/>
</dbReference>
<dbReference type="Gene3D" id="3.30.470.160">
    <property type="entry name" value="Inositol polyphosphate kinase"/>
    <property type="match status" value="1"/>
</dbReference>
<gene>
    <name evidence="5" type="ORF">GPUH_LOCUS9596</name>
</gene>
<dbReference type="PANTHER" id="PTHR12400:SF26">
    <property type="entry name" value="KINASE"/>
    <property type="match status" value="1"/>
</dbReference>
<dbReference type="OrthoDB" id="338650at2759"/>
<dbReference type="AlphaFoldDB" id="A0A183DLK9"/>
<evidence type="ECO:0000313" key="5">
    <source>
        <dbReference type="EMBL" id="VDK74386.1"/>
    </source>
</evidence>
<proteinExistence type="inferred from homology"/>
<name>A0A183DLK9_9BILA</name>
<organism evidence="7">
    <name type="scientific">Gongylonema pulchrum</name>
    <dbReference type="NCBI Taxonomy" id="637853"/>
    <lineage>
        <taxon>Eukaryota</taxon>
        <taxon>Metazoa</taxon>
        <taxon>Ecdysozoa</taxon>
        <taxon>Nematoda</taxon>
        <taxon>Chromadorea</taxon>
        <taxon>Rhabditida</taxon>
        <taxon>Spirurina</taxon>
        <taxon>Spiruromorpha</taxon>
        <taxon>Spiruroidea</taxon>
        <taxon>Gongylonematidae</taxon>
        <taxon>Gongylonema</taxon>
    </lineage>
</organism>
<dbReference type="GO" id="GO:0032958">
    <property type="term" value="P:inositol phosphate biosynthetic process"/>
    <property type="evidence" value="ECO:0007669"/>
    <property type="project" value="InterPro"/>
</dbReference>
<accession>A0A183DLK9</accession>
<dbReference type="WBParaSite" id="GPUH_0000961101-mRNA-1">
    <property type="protein sequence ID" value="GPUH_0000961101-mRNA-1"/>
    <property type="gene ID" value="GPUH_0000961101"/>
</dbReference>
<keyword evidence="2 4" id="KW-0808">Transferase</keyword>
<evidence type="ECO:0000256" key="2">
    <source>
        <dbReference type="ARBA" id="ARBA00022679"/>
    </source>
</evidence>
<evidence type="ECO:0000313" key="7">
    <source>
        <dbReference type="WBParaSite" id="GPUH_0000961101-mRNA-1"/>
    </source>
</evidence>
<reference evidence="7" key="1">
    <citation type="submission" date="2016-06" db="UniProtKB">
        <authorList>
            <consortium name="WormBaseParasite"/>
        </authorList>
    </citation>
    <scope>IDENTIFICATION</scope>
</reference>
<evidence type="ECO:0000256" key="4">
    <source>
        <dbReference type="RuleBase" id="RU363090"/>
    </source>
</evidence>
<dbReference type="SUPFAM" id="SSF56104">
    <property type="entry name" value="SAICAR synthase-like"/>
    <property type="match status" value="1"/>
</dbReference>
<dbReference type="GO" id="GO:0005634">
    <property type="term" value="C:nucleus"/>
    <property type="evidence" value="ECO:0007669"/>
    <property type="project" value="TreeGrafter"/>
</dbReference>
<dbReference type="EC" id="2.7.-.-" evidence="4"/>
<keyword evidence="3 4" id="KW-0418">Kinase</keyword>
<evidence type="ECO:0000256" key="1">
    <source>
        <dbReference type="ARBA" id="ARBA00007374"/>
    </source>
</evidence>
<evidence type="ECO:0000256" key="3">
    <source>
        <dbReference type="ARBA" id="ARBA00022777"/>
    </source>
</evidence>
<keyword evidence="6" id="KW-1185">Reference proteome</keyword>
<dbReference type="GO" id="GO:0046854">
    <property type="term" value="P:phosphatidylinositol phosphate biosynthetic process"/>
    <property type="evidence" value="ECO:0007669"/>
    <property type="project" value="TreeGrafter"/>
</dbReference>
<protein>
    <recommendedName>
        <fullName evidence="4">Kinase</fullName>
        <ecNumber evidence="4">2.7.-.-</ecNumber>
    </recommendedName>
</protein>
<dbReference type="PANTHER" id="PTHR12400">
    <property type="entry name" value="INOSITOL POLYPHOSPHATE KINASE"/>
    <property type="match status" value="1"/>
</dbReference>
<sequence length="84" mass="9691">MNDPALDGFVARYYREVKYKNESFIEIEDLTALFDNPAIMDIKMGTRTFLESEVNNATKRSDLYQKMIALNPNEPTEEEHSAKA</sequence>
<dbReference type="GO" id="GO:0000828">
    <property type="term" value="F:inositol hexakisphosphate kinase activity"/>
    <property type="evidence" value="ECO:0007669"/>
    <property type="project" value="TreeGrafter"/>
</dbReference>
<dbReference type="InterPro" id="IPR038286">
    <property type="entry name" value="IPK_sf"/>
</dbReference>
<dbReference type="InterPro" id="IPR005522">
    <property type="entry name" value="IPK"/>
</dbReference>
<dbReference type="GO" id="GO:0005737">
    <property type="term" value="C:cytoplasm"/>
    <property type="evidence" value="ECO:0007669"/>
    <property type="project" value="TreeGrafter"/>
</dbReference>
<comment type="similarity">
    <text evidence="1 4">Belongs to the inositol phosphokinase (IPK) family.</text>
</comment>